<gene>
    <name evidence="9" type="ORF">S01H1_70318</name>
</gene>
<comment type="caution">
    <text evidence="9">The sequence shown here is derived from an EMBL/GenBank/DDBJ whole genome shotgun (WGS) entry which is preliminary data.</text>
</comment>
<dbReference type="PANTHER" id="PTHR43386:SF1">
    <property type="entry name" value="D,D-DIPEPTIDE TRANSPORT SYSTEM PERMEASE PROTEIN DDPC-RELATED"/>
    <property type="match status" value="1"/>
</dbReference>
<comment type="subcellular location">
    <subcellularLocation>
        <location evidence="1">Cell membrane</location>
        <topology evidence="1">Multi-pass membrane protein</topology>
    </subcellularLocation>
</comment>
<dbReference type="InterPro" id="IPR050366">
    <property type="entry name" value="BP-dependent_transpt_permease"/>
</dbReference>
<dbReference type="GO" id="GO:0005886">
    <property type="term" value="C:plasma membrane"/>
    <property type="evidence" value="ECO:0007669"/>
    <property type="project" value="UniProtKB-SubCell"/>
</dbReference>
<evidence type="ECO:0000256" key="2">
    <source>
        <dbReference type="ARBA" id="ARBA00022448"/>
    </source>
</evidence>
<feature type="non-terminal residue" evidence="9">
    <location>
        <position position="87"/>
    </location>
</feature>
<keyword evidence="6 7" id="KW-0472">Membrane</keyword>
<dbReference type="SUPFAM" id="SSF161098">
    <property type="entry name" value="MetI-like"/>
    <property type="match status" value="1"/>
</dbReference>
<evidence type="ECO:0000259" key="8">
    <source>
        <dbReference type="PROSITE" id="PS50928"/>
    </source>
</evidence>
<accession>X0Y6Q9</accession>
<evidence type="ECO:0000256" key="7">
    <source>
        <dbReference type="SAM" id="Phobius"/>
    </source>
</evidence>
<feature type="domain" description="ABC transmembrane type-1" evidence="8">
    <location>
        <begin position="1"/>
        <end position="87"/>
    </location>
</feature>
<dbReference type="PROSITE" id="PS50928">
    <property type="entry name" value="ABC_TM1"/>
    <property type="match status" value="1"/>
</dbReference>
<keyword evidence="5 7" id="KW-1133">Transmembrane helix</keyword>
<dbReference type="InterPro" id="IPR000515">
    <property type="entry name" value="MetI-like"/>
</dbReference>
<reference evidence="9" key="1">
    <citation type="journal article" date="2014" name="Front. Microbiol.">
        <title>High frequency of phylogenetically diverse reductive dehalogenase-homologous genes in deep subseafloor sedimentary metagenomes.</title>
        <authorList>
            <person name="Kawai M."/>
            <person name="Futagami T."/>
            <person name="Toyoda A."/>
            <person name="Takaki Y."/>
            <person name="Nishi S."/>
            <person name="Hori S."/>
            <person name="Arai W."/>
            <person name="Tsubouchi T."/>
            <person name="Morono Y."/>
            <person name="Uchiyama I."/>
            <person name="Ito T."/>
            <person name="Fujiyama A."/>
            <person name="Inagaki F."/>
            <person name="Takami H."/>
        </authorList>
    </citation>
    <scope>NUCLEOTIDE SEQUENCE</scope>
    <source>
        <strain evidence="9">Expedition CK06-06</strain>
    </source>
</reference>
<proteinExistence type="predicted"/>
<dbReference type="EMBL" id="BARS01046752">
    <property type="protein sequence ID" value="GAG32566.1"/>
    <property type="molecule type" value="Genomic_DNA"/>
</dbReference>
<keyword evidence="2" id="KW-0813">Transport</keyword>
<dbReference type="InterPro" id="IPR035906">
    <property type="entry name" value="MetI-like_sf"/>
</dbReference>
<keyword evidence="3" id="KW-1003">Cell membrane</keyword>
<dbReference type="GO" id="GO:0055085">
    <property type="term" value="P:transmembrane transport"/>
    <property type="evidence" value="ECO:0007669"/>
    <property type="project" value="InterPro"/>
</dbReference>
<dbReference type="AlphaFoldDB" id="X0Y6Q9"/>
<evidence type="ECO:0000256" key="5">
    <source>
        <dbReference type="ARBA" id="ARBA00022989"/>
    </source>
</evidence>
<dbReference type="PANTHER" id="PTHR43386">
    <property type="entry name" value="OLIGOPEPTIDE TRANSPORT SYSTEM PERMEASE PROTEIN APPC"/>
    <property type="match status" value="1"/>
</dbReference>
<evidence type="ECO:0000256" key="1">
    <source>
        <dbReference type="ARBA" id="ARBA00004651"/>
    </source>
</evidence>
<protein>
    <recommendedName>
        <fullName evidence="8">ABC transmembrane type-1 domain-containing protein</fullName>
    </recommendedName>
</protein>
<organism evidence="9">
    <name type="scientific">marine sediment metagenome</name>
    <dbReference type="NCBI Taxonomy" id="412755"/>
    <lineage>
        <taxon>unclassified sequences</taxon>
        <taxon>metagenomes</taxon>
        <taxon>ecological metagenomes</taxon>
    </lineage>
</organism>
<evidence type="ECO:0000256" key="4">
    <source>
        <dbReference type="ARBA" id="ARBA00022692"/>
    </source>
</evidence>
<evidence type="ECO:0000256" key="6">
    <source>
        <dbReference type="ARBA" id="ARBA00023136"/>
    </source>
</evidence>
<feature type="transmembrane region" description="Helical" evidence="7">
    <location>
        <begin position="39"/>
        <end position="65"/>
    </location>
</feature>
<name>X0Y6Q9_9ZZZZ</name>
<evidence type="ECO:0000313" key="9">
    <source>
        <dbReference type="EMBL" id="GAG32566.1"/>
    </source>
</evidence>
<evidence type="ECO:0000256" key="3">
    <source>
        <dbReference type="ARBA" id="ARBA00022475"/>
    </source>
</evidence>
<keyword evidence="4 7" id="KW-0812">Transmembrane</keyword>
<sequence>MMIAAVIGISLGVVGGYFGGRTDMVVTYIITVRLSMPAVLVAIAVVALIGASTQIVILVLGCLIWDRFAVILRATTQQVRVMDYVQA</sequence>